<organism evidence="2 3">
    <name type="scientific">Saccharothrix coeruleofusca</name>
    <dbReference type="NCBI Taxonomy" id="33919"/>
    <lineage>
        <taxon>Bacteria</taxon>
        <taxon>Bacillati</taxon>
        <taxon>Actinomycetota</taxon>
        <taxon>Actinomycetes</taxon>
        <taxon>Pseudonocardiales</taxon>
        <taxon>Pseudonocardiaceae</taxon>
        <taxon>Saccharothrix</taxon>
    </lineage>
</organism>
<keyword evidence="1" id="KW-0812">Transmembrane</keyword>
<keyword evidence="1" id="KW-1133">Transmembrane helix</keyword>
<name>A0A918ED76_9PSEU</name>
<keyword evidence="3" id="KW-1185">Reference proteome</keyword>
<dbReference type="InterPro" id="IPR013901">
    <property type="entry name" value="Anthrone_oxy"/>
</dbReference>
<feature type="transmembrane region" description="Helical" evidence="1">
    <location>
        <begin position="129"/>
        <end position="153"/>
    </location>
</feature>
<evidence type="ECO:0000256" key="1">
    <source>
        <dbReference type="SAM" id="Phobius"/>
    </source>
</evidence>
<accession>A0A918ED76</accession>
<reference evidence="2" key="2">
    <citation type="submission" date="2020-09" db="EMBL/GenBank/DDBJ databases">
        <authorList>
            <person name="Sun Q."/>
            <person name="Ohkuma M."/>
        </authorList>
    </citation>
    <scope>NUCLEOTIDE SEQUENCE</scope>
    <source>
        <strain evidence="2">JCM 3313</strain>
    </source>
</reference>
<reference evidence="2" key="1">
    <citation type="journal article" date="2014" name="Int. J. Syst. Evol. Microbiol.">
        <title>Complete genome sequence of Corynebacterium casei LMG S-19264T (=DSM 44701T), isolated from a smear-ripened cheese.</title>
        <authorList>
            <consortium name="US DOE Joint Genome Institute (JGI-PGF)"/>
            <person name="Walter F."/>
            <person name="Albersmeier A."/>
            <person name="Kalinowski J."/>
            <person name="Ruckert C."/>
        </authorList>
    </citation>
    <scope>NUCLEOTIDE SEQUENCE</scope>
    <source>
        <strain evidence="2">JCM 3313</strain>
    </source>
</reference>
<sequence length="154" mass="15953">MLVRRGVIDFTGGMFSTLIVIAALGSALVAGAFFVFSVMVMPALRAVDPAEGVAVMRSINAAAVRPGFLGVFAGTAVVSVIAAFSGRPGAVAGAALYVVGSFLLTAVVHVPRNNALERDGSTEFWKRYLAVWTAWNHVRALAALGATTALFLAV</sequence>
<dbReference type="Pfam" id="PF08592">
    <property type="entry name" value="Anthrone_oxy"/>
    <property type="match status" value="1"/>
</dbReference>
<evidence type="ECO:0000313" key="3">
    <source>
        <dbReference type="Proteomes" id="UP000639606"/>
    </source>
</evidence>
<feature type="transmembrane region" description="Helical" evidence="1">
    <location>
        <begin position="12"/>
        <end position="41"/>
    </location>
</feature>
<dbReference type="EMBL" id="BMRG01000002">
    <property type="protein sequence ID" value="GGP42191.1"/>
    <property type="molecule type" value="Genomic_DNA"/>
</dbReference>
<evidence type="ECO:0000313" key="2">
    <source>
        <dbReference type="EMBL" id="GGP42191.1"/>
    </source>
</evidence>
<keyword evidence="1" id="KW-0472">Membrane</keyword>
<dbReference type="Proteomes" id="UP000639606">
    <property type="component" value="Unassembled WGS sequence"/>
</dbReference>
<feature type="transmembrane region" description="Helical" evidence="1">
    <location>
        <begin position="62"/>
        <end position="84"/>
    </location>
</feature>
<comment type="caution">
    <text evidence="2">The sequence shown here is derived from an EMBL/GenBank/DDBJ whole genome shotgun (WGS) entry which is preliminary data.</text>
</comment>
<feature type="transmembrane region" description="Helical" evidence="1">
    <location>
        <begin position="90"/>
        <end position="108"/>
    </location>
</feature>
<proteinExistence type="predicted"/>
<gene>
    <name evidence="2" type="ORF">GCM10010185_11930</name>
</gene>
<dbReference type="AlphaFoldDB" id="A0A918ED76"/>
<protein>
    <submittedName>
        <fullName evidence="2">Membrane protein</fullName>
    </submittedName>
</protein>